<dbReference type="Proteomes" id="UP001500655">
    <property type="component" value="Unassembled WGS sequence"/>
</dbReference>
<evidence type="ECO:0000256" key="4">
    <source>
        <dbReference type="ARBA" id="ARBA00022989"/>
    </source>
</evidence>
<comment type="similarity">
    <text evidence="6">Belongs to the ABC-4 integral membrane protein family.</text>
</comment>
<feature type="domain" description="ABC3 transporter permease C-terminal" evidence="8">
    <location>
        <begin position="728"/>
        <end position="842"/>
    </location>
</feature>
<keyword evidence="3 7" id="KW-0812">Transmembrane</keyword>
<dbReference type="InterPro" id="IPR003838">
    <property type="entry name" value="ABC3_permease_C"/>
</dbReference>
<dbReference type="Pfam" id="PF12704">
    <property type="entry name" value="MacB_PCD"/>
    <property type="match status" value="1"/>
</dbReference>
<feature type="transmembrane region" description="Helical" evidence="7">
    <location>
        <begin position="441"/>
        <end position="473"/>
    </location>
</feature>
<reference evidence="11" key="1">
    <citation type="journal article" date="2019" name="Int. J. Syst. Evol. Microbiol.">
        <title>The Global Catalogue of Microorganisms (GCM) 10K type strain sequencing project: providing services to taxonomists for standard genome sequencing and annotation.</title>
        <authorList>
            <consortium name="The Broad Institute Genomics Platform"/>
            <consortium name="The Broad Institute Genome Sequencing Center for Infectious Disease"/>
            <person name="Wu L."/>
            <person name="Ma J."/>
        </authorList>
    </citation>
    <scope>NUCLEOTIDE SEQUENCE [LARGE SCALE GENOMIC DNA]</scope>
    <source>
        <strain evidence="11">JCM 13249</strain>
    </source>
</reference>
<organism evidence="10 11">
    <name type="scientific">Luedemannella helvata</name>
    <dbReference type="NCBI Taxonomy" id="349315"/>
    <lineage>
        <taxon>Bacteria</taxon>
        <taxon>Bacillati</taxon>
        <taxon>Actinomycetota</taxon>
        <taxon>Actinomycetes</taxon>
        <taxon>Micromonosporales</taxon>
        <taxon>Micromonosporaceae</taxon>
        <taxon>Luedemannella</taxon>
    </lineage>
</organism>
<evidence type="ECO:0000313" key="10">
    <source>
        <dbReference type="EMBL" id="GAA1773338.1"/>
    </source>
</evidence>
<accession>A0ABP4XCP7</accession>
<evidence type="ECO:0000313" key="11">
    <source>
        <dbReference type="Proteomes" id="UP001500655"/>
    </source>
</evidence>
<feature type="transmembrane region" description="Helical" evidence="7">
    <location>
        <begin position="724"/>
        <end position="748"/>
    </location>
</feature>
<comment type="caution">
    <text evidence="10">The sequence shown here is derived from an EMBL/GenBank/DDBJ whole genome shotgun (WGS) entry which is preliminary data.</text>
</comment>
<sequence length="851" mass="88031">MIRVALAGLRHHKLRTLLTSVAIALGVSFLAGTLIYRDTAEAAFFVDLARPAANVDVAVEPRGGAGYGFERRVDESVPDVVRAVPGVAAVDARRTGELGVLDRNGRVITSEGYVGMAVSLPSVPELAMFRLVSGTLPDARGEAALDEPTVRRLGIQPGESFTVIDRAGKRRQLRLSAVVDYGASIPFAWFTVVAVGDADLTALVKPRGYAEVVATAEPGVSAEELTRRVRDAVGSGEYRVLAGDDLRWQLARASAKYAEGLLNTLLAAALVALVVSCLVVRNTFTILVAQRTRQLALLRCVGASRTQVFGLVVAESTVVGLVASAAGLAASAGVGRLLILGRDLFGDAVPDHSLVVRPVTVAAGLVVGVLTAIAAGVLPALAASRISPLAALRDGPEPRAATRRRLVVAARSVGAVGLGVLGLAVMAVGRRPGMGFSGTPIILAGAMACFVGIVVALPLVIGRLTALVGWLPARLFGITARLAGSSAARNPGRAAANTTALMIGIALLTMFTVVLDTARVQGERELDENFPIDFVVDPIPYSGSRQLPGKMVADLSARPEIGLVALTRTAPAWANGYQTTVSAIDPGDASIAGSIEVMAGSLADLGPGTVAIRRGLAYEVGLGVGDDVDLSSWDAPGPARRIVALYDDSPTRGDALVTWADLNRQFGKVAGDEVLVRKATSTSVDAAHAALDAVLDTYPLVSVESRAERKAALDKELDKRLSQFAGLLSISTIIAVLGIMSTLALSILERTRESATLRALGLGAGQLRRVFLLEALFMGLVAALLGVGFGVGAGWVTAASLIGTYGHGSPEVPVLQLVGYVALATGAAMAAGFLPARRATRTAITAAMADT</sequence>
<keyword evidence="5 7" id="KW-0472">Membrane</keyword>
<keyword evidence="4 7" id="KW-1133">Transmembrane helix</keyword>
<name>A0ABP4XCP7_9ACTN</name>
<evidence type="ECO:0000256" key="6">
    <source>
        <dbReference type="ARBA" id="ARBA00038076"/>
    </source>
</evidence>
<evidence type="ECO:0000256" key="1">
    <source>
        <dbReference type="ARBA" id="ARBA00004651"/>
    </source>
</evidence>
<evidence type="ECO:0000256" key="7">
    <source>
        <dbReference type="SAM" id="Phobius"/>
    </source>
</evidence>
<evidence type="ECO:0000256" key="2">
    <source>
        <dbReference type="ARBA" id="ARBA00022475"/>
    </source>
</evidence>
<feature type="transmembrane region" description="Helical" evidence="7">
    <location>
        <begin position="769"/>
        <end position="802"/>
    </location>
</feature>
<dbReference type="PANTHER" id="PTHR30572">
    <property type="entry name" value="MEMBRANE COMPONENT OF TRANSPORTER-RELATED"/>
    <property type="match status" value="1"/>
</dbReference>
<dbReference type="Pfam" id="PF02687">
    <property type="entry name" value="FtsX"/>
    <property type="match status" value="2"/>
</dbReference>
<dbReference type="InterPro" id="IPR050250">
    <property type="entry name" value="Macrolide_Exporter_MacB"/>
</dbReference>
<feature type="transmembrane region" description="Helical" evidence="7">
    <location>
        <begin position="308"/>
        <end position="339"/>
    </location>
</feature>
<evidence type="ECO:0000259" key="9">
    <source>
        <dbReference type="Pfam" id="PF12704"/>
    </source>
</evidence>
<evidence type="ECO:0000259" key="8">
    <source>
        <dbReference type="Pfam" id="PF02687"/>
    </source>
</evidence>
<feature type="transmembrane region" description="Helical" evidence="7">
    <location>
        <begin position="16"/>
        <end position="36"/>
    </location>
</feature>
<feature type="transmembrane region" description="Helical" evidence="7">
    <location>
        <begin position="408"/>
        <end position="429"/>
    </location>
</feature>
<evidence type="ECO:0000256" key="5">
    <source>
        <dbReference type="ARBA" id="ARBA00023136"/>
    </source>
</evidence>
<feature type="transmembrane region" description="Helical" evidence="7">
    <location>
        <begin position="494"/>
        <end position="515"/>
    </location>
</feature>
<protein>
    <submittedName>
        <fullName evidence="10">ABC transporter permease</fullName>
    </submittedName>
</protein>
<comment type="subcellular location">
    <subcellularLocation>
        <location evidence="1">Cell membrane</location>
        <topology evidence="1">Multi-pass membrane protein</topology>
    </subcellularLocation>
</comment>
<keyword evidence="11" id="KW-1185">Reference proteome</keyword>
<feature type="transmembrane region" description="Helical" evidence="7">
    <location>
        <begin position="814"/>
        <end position="834"/>
    </location>
</feature>
<feature type="domain" description="ABC3 transporter permease C-terminal" evidence="8">
    <location>
        <begin position="268"/>
        <end position="388"/>
    </location>
</feature>
<dbReference type="EMBL" id="BAAALS010000035">
    <property type="protein sequence ID" value="GAA1773338.1"/>
    <property type="molecule type" value="Genomic_DNA"/>
</dbReference>
<feature type="transmembrane region" description="Helical" evidence="7">
    <location>
        <begin position="265"/>
        <end position="288"/>
    </location>
</feature>
<keyword evidence="2" id="KW-1003">Cell membrane</keyword>
<dbReference type="InterPro" id="IPR025857">
    <property type="entry name" value="MacB_PCD"/>
</dbReference>
<dbReference type="PANTHER" id="PTHR30572:SF4">
    <property type="entry name" value="ABC TRANSPORTER PERMEASE YTRF"/>
    <property type="match status" value="1"/>
</dbReference>
<gene>
    <name evidence="10" type="ORF">GCM10009681_51020</name>
</gene>
<evidence type="ECO:0000256" key="3">
    <source>
        <dbReference type="ARBA" id="ARBA00022692"/>
    </source>
</evidence>
<feature type="domain" description="MacB-like periplasmic core" evidence="9">
    <location>
        <begin position="16"/>
        <end position="231"/>
    </location>
</feature>
<dbReference type="RefSeq" id="WP_344087244.1">
    <property type="nucleotide sequence ID" value="NZ_BAAALS010000035.1"/>
</dbReference>
<feature type="transmembrane region" description="Helical" evidence="7">
    <location>
        <begin position="359"/>
        <end position="383"/>
    </location>
</feature>
<proteinExistence type="inferred from homology"/>